<dbReference type="Pfam" id="PF01797">
    <property type="entry name" value="Y1_Tnp"/>
    <property type="match status" value="1"/>
</dbReference>
<dbReference type="InterPro" id="IPR002686">
    <property type="entry name" value="Transposase_17"/>
</dbReference>
<gene>
    <name evidence="2" type="ORF">A2991_02130</name>
</gene>
<dbReference type="GO" id="GO:0003677">
    <property type="term" value="F:DNA binding"/>
    <property type="evidence" value="ECO:0007669"/>
    <property type="project" value="InterPro"/>
</dbReference>
<reference evidence="2 3" key="1">
    <citation type="journal article" date="2016" name="Nat. Commun.">
        <title>Thousands of microbial genomes shed light on interconnected biogeochemical processes in an aquifer system.</title>
        <authorList>
            <person name="Anantharaman K."/>
            <person name="Brown C.T."/>
            <person name="Hug L.A."/>
            <person name="Sharon I."/>
            <person name="Castelle C.J."/>
            <person name="Probst A.J."/>
            <person name="Thomas B.C."/>
            <person name="Singh A."/>
            <person name="Wilkins M.J."/>
            <person name="Karaoz U."/>
            <person name="Brodie E.L."/>
            <person name="Williams K.H."/>
            <person name="Hubbard S.S."/>
            <person name="Banfield J.F."/>
        </authorList>
    </citation>
    <scope>NUCLEOTIDE SEQUENCE [LARGE SCALE GENOMIC DNA]</scope>
</reference>
<accession>A0A1G2PZ96</accession>
<evidence type="ECO:0000259" key="1">
    <source>
        <dbReference type="SMART" id="SM01321"/>
    </source>
</evidence>
<name>A0A1G2PZ96_9BACT</name>
<dbReference type="SUPFAM" id="SSF143422">
    <property type="entry name" value="Transposase IS200-like"/>
    <property type="match status" value="1"/>
</dbReference>
<dbReference type="InterPro" id="IPR036515">
    <property type="entry name" value="Transposase_17_sf"/>
</dbReference>
<dbReference type="EMBL" id="MHSZ01000013">
    <property type="protein sequence ID" value="OHA53633.1"/>
    <property type="molecule type" value="Genomic_DNA"/>
</dbReference>
<evidence type="ECO:0000313" key="2">
    <source>
        <dbReference type="EMBL" id="OHA53633.1"/>
    </source>
</evidence>
<dbReference type="PANTHER" id="PTHR34322">
    <property type="entry name" value="TRANSPOSASE, Y1_TNP DOMAIN-CONTAINING"/>
    <property type="match status" value="1"/>
</dbReference>
<feature type="domain" description="Transposase IS200-like" evidence="1">
    <location>
        <begin position="6"/>
        <end position="139"/>
    </location>
</feature>
<dbReference type="GO" id="GO:0004803">
    <property type="term" value="F:transposase activity"/>
    <property type="evidence" value="ECO:0007669"/>
    <property type="project" value="InterPro"/>
</dbReference>
<dbReference type="PANTHER" id="PTHR34322:SF2">
    <property type="entry name" value="TRANSPOSASE IS200-LIKE DOMAIN-CONTAINING PROTEIN"/>
    <property type="match status" value="1"/>
</dbReference>
<dbReference type="Proteomes" id="UP000177865">
    <property type="component" value="Unassembled WGS sequence"/>
</dbReference>
<sequence length="223" mass="26354">MEKRKIFLKNQDYSRFILGLELFNDVASMDIWQRFFQLKQGGTDPPWKKLEAVRKERAKKASRLVDLLAFVLMSNHIHLVMREIRKGGISLFMRKMGGYSTYFNKQHDRVGPLFQSRFKSVEVENDRQLRAIFAYVHTNPVELWEPGWKERKVRNVQEALRKLEEYRWSSYGDYVGKPTFSQTTQRTLFSDLFGGTQGCREAVKEWVKYKAARTPRDFGIALE</sequence>
<proteinExistence type="predicted"/>
<dbReference type="AlphaFoldDB" id="A0A1G2PZ96"/>
<evidence type="ECO:0000313" key="3">
    <source>
        <dbReference type="Proteomes" id="UP000177865"/>
    </source>
</evidence>
<protein>
    <recommendedName>
        <fullName evidence="1">Transposase IS200-like domain-containing protein</fullName>
    </recommendedName>
</protein>
<comment type="caution">
    <text evidence="2">The sequence shown here is derived from an EMBL/GenBank/DDBJ whole genome shotgun (WGS) entry which is preliminary data.</text>
</comment>
<dbReference type="GO" id="GO:0006313">
    <property type="term" value="P:DNA transposition"/>
    <property type="evidence" value="ECO:0007669"/>
    <property type="project" value="InterPro"/>
</dbReference>
<dbReference type="Gene3D" id="3.30.70.1290">
    <property type="entry name" value="Transposase IS200-like"/>
    <property type="match status" value="1"/>
</dbReference>
<organism evidence="2 3">
    <name type="scientific">Candidatus Terrybacteria bacterium RIFCSPLOWO2_01_FULL_58_14</name>
    <dbReference type="NCBI Taxonomy" id="1802369"/>
    <lineage>
        <taxon>Bacteria</taxon>
        <taxon>Candidatus Terryibacteriota</taxon>
    </lineage>
</organism>
<dbReference type="SMART" id="SM01321">
    <property type="entry name" value="Y1_Tnp"/>
    <property type="match status" value="1"/>
</dbReference>